<protein>
    <submittedName>
        <fullName evidence="1">Uncharacterized protein</fullName>
    </submittedName>
</protein>
<dbReference type="InParanoid" id="A0A024FV41"/>
<keyword evidence="2" id="KW-1185">Reference proteome</keyword>
<sequence>MCTYKTRNKFPIFAYSRGSIFRCKGSQIIAYDKSIPQKSEKNGPVINSVDVLTYSNMYDPLHYLNLVQQLSSMLCPNAKSIEGEKKMRYVAKGFPYRTVVITYMKERIQK</sequence>
<comment type="caution">
    <text evidence="1">The sequence shown here is derived from an EMBL/GenBank/DDBJ whole genome shotgun (WGS) entry which is preliminary data.</text>
</comment>
<evidence type="ECO:0000313" key="1">
    <source>
        <dbReference type="EMBL" id="CCI10504.1"/>
    </source>
</evidence>
<reference evidence="1 2" key="1">
    <citation type="submission" date="2012-05" db="EMBL/GenBank/DDBJ databases">
        <title>Recombination and specialization in a pathogen metapopulation.</title>
        <authorList>
            <person name="Gardiner A."/>
            <person name="Kemen E."/>
            <person name="Schultz-Larsen T."/>
            <person name="MacLean D."/>
            <person name="Van Oosterhout C."/>
            <person name="Jones J.D.G."/>
        </authorList>
    </citation>
    <scope>NUCLEOTIDE SEQUENCE [LARGE SCALE GENOMIC DNA]</scope>
    <source>
        <strain evidence="1 2">Ac Nc2</strain>
    </source>
</reference>
<proteinExistence type="predicted"/>
<dbReference type="EMBL" id="CAIX01000275">
    <property type="protein sequence ID" value="CCI10504.1"/>
    <property type="molecule type" value="Genomic_DNA"/>
</dbReference>
<gene>
    <name evidence="1" type="ORF">BN9_103950</name>
</gene>
<dbReference type="Proteomes" id="UP000053237">
    <property type="component" value="Unassembled WGS sequence"/>
</dbReference>
<evidence type="ECO:0000313" key="2">
    <source>
        <dbReference type="Proteomes" id="UP000053237"/>
    </source>
</evidence>
<dbReference type="AlphaFoldDB" id="A0A024FV41"/>
<accession>A0A024FV41</accession>
<name>A0A024FV41_9STRA</name>
<organism evidence="1 2">
    <name type="scientific">Albugo candida</name>
    <dbReference type="NCBI Taxonomy" id="65357"/>
    <lineage>
        <taxon>Eukaryota</taxon>
        <taxon>Sar</taxon>
        <taxon>Stramenopiles</taxon>
        <taxon>Oomycota</taxon>
        <taxon>Peronosporomycetes</taxon>
        <taxon>Albuginales</taxon>
        <taxon>Albuginaceae</taxon>
        <taxon>Albugo</taxon>
    </lineage>
</organism>